<protein>
    <submittedName>
        <fullName evidence="2">Enoyl-CoA hydratase</fullName>
    </submittedName>
</protein>
<dbReference type="EMBL" id="CP015878">
    <property type="protein sequence ID" value="ANI16073.1"/>
    <property type="molecule type" value="Genomic_DNA"/>
</dbReference>
<dbReference type="SUPFAM" id="SSF52096">
    <property type="entry name" value="ClpP/crotonase"/>
    <property type="match status" value="1"/>
</dbReference>
<dbReference type="InterPro" id="IPR029045">
    <property type="entry name" value="ClpP/crotonase-like_dom_sf"/>
</dbReference>
<dbReference type="Gene3D" id="1.10.12.10">
    <property type="entry name" value="Lyase 2-enoyl-coa Hydratase, Chain A, domain 2"/>
    <property type="match status" value="1"/>
</dbReference>
<name>A0A1A9KGF4_9PSED</name>
<gene>
    <name evidence="2" type="ORF">A9C11_19735</name>
</gene>
<dbReference type="Pfam" id="PF00378">
    <property type="entry name" value="ECH_1"/>
    <property type="match status" value="1"/>
</dbReference>
<proteinExistence type="inferred from homology"/>
<reference evidence="2 3" key="1">
    <citation type="submission" date="2016-05" db="EMBL/GenBank/DDBJ databases">
        <title>Genome Sequence of Pseudomonas citronellolis Strain SJTE-3, an Estrogens and Persistent Organic Pollutants degradation strain.</title>
        <authorList>
            <person name="Liang R."/>
        </authorList>
    </citation>
    <scope>NUCLEOTIDE SEQUENCE [LARGE SCALE GENOMIC DNA]</scope>
    <source>
        <strain evidence="2 3">SJTE-3</strain>
    </source>
</reference>
<dbReference type="CDD" id="cd06558">
    <property type="entry name" value="crotonase-like"/>
    <property type="match status" value="1"/>
</dbReference>
<evidence type="ECO:0000313" key="3">
    <source>
        <dbReference type="Proteomes" id="UP000077748"/>
    </source>
</evidence>
<dbReference type="InterPro" id="IPR001753">
    <property type="entry name" value="Enoyl-CoA_hydra/iso"/>
</dbReference>
<dbReference type="PANTHER" id="PTHR43459:SF1">
    <property type="entry name" value="EG:BACN32G11.4 PROTEIN"/>
    <property type="match status" value="1"/>
</dbReference>
<dbReference type="GO" id="GO:0003824">
    <property type="term" value="F:catalytic activity"/>
    <property type="evidence" value="ECO:0007669"/>
    <property type="project" value="UniProtKB-ARBA"/>
</dbReference>
<dbReference type="Gene3D" id="3.90.226.10">
    <property type="entry name" value="2-enoyl-CoA Hydratase, Chain A, domain 1"/>
    <property type="match status" value="1"/>
</dbReference>
<dbReference type="Proteomes" id="UP000077748">
    <property type="component" value="Chromosome"/>
</dbReference>
<evidence type="ECO:0000313" key="2">
    <source>
        <dbReference type="EMBL" id="ANI16073.1"/>
    </source>
</evidence>
<comment type="similarity">
    <text evidence="1">Belongs to the enoyl-CoA hydratase/isomerase family.</text>
</comment>
<organism evidence="2 3">
    <name type="scientific">Pseudomonas citronellolis</name>
    <dbReference type="NCBI Taxonomy" id="53408"/>
    <lineage>
        <taxon>Bacteria</taxon>
        <taxon>Pseudomonadati</taxon>
        <taxon>Pseudomonadota</taxon>
        <taxon>Gammaproteobacteria</taxon>
        <taxon>Pseudomonadales</taxon>
        <taxon>Pseudomonadaceae</taxon>
        <taxon>Pseudomonas</taxon>
    </lineage>
</organism>
<dbReference type="PANTHER" id="PTHR43459">
    <property type="entry name" value="ENOYL-COA HYDRATASE"/>
    <property type="match status" value="1"/>
</dbReference>
<dbReference type="AlphaFoldDB" id="A0A1A9KGF4"/>
<accession>A0A1A9KGF4</accession>
<dbReference type="InterPro" id="IPR014748">
    <property type="entry name" value="Enoyl-CoA_hydra_C"/>
</dbReference>
<sequence length="254" mass="26566">MSEMLLQETHGSVRLLRFNNPARRNALAPALRQELLQALREADADAQVRSVVITGSAEVFCAGGDLSDMNVAGLSAGRARMHDNAALVRQMVRMGKPLIAAIEGWAVGAGLSVALACDSLVCGGTARFAAGFGKVGLLADLGLLHTLPARVGHGQARQILMFGQVVEAEEALRIGLVDQLCAPGAALDAAMARAALVEQQAPLPLAMTKALLADGLDLLLEREGELQSQLFLSADHAEGKAAFLAKRTPAFTGQ</sequence>
<evidence type="ECO:0000256" key="1">
    <source>
        <dbReference type="ARBA" id="ARBA00005254"/>
    </source>
</evidence>